<feature type="signal peptide" evidence="12">
    <location>
        <begin position="1"/>
        <end position="18"/>
    </location>
</feature>
<dbReference type="GO" id="GO:0004185">
    <property type="term" value="F:serine-type carboxypeptidase activity"/>
    <property type="evidence" value="ECO:0007669"/>
    <property type="project" value="UniProtKB-UniRule"/>
</dbReference>
<evidence type="ECO:0000256" key="5">
    <source>
        <dbReference type="ARBA" id="ARBA00022692"/>
    </source>
</evidence>
<evidence type="ECO:0000256" key="4">
    <source>
        <dbReference type="ARBA" id="ARBA00022645"/>
    </source>
</evidence>
<keyword evidence="8 13" id="KW-1133">Transmembrane helix</keyword>
<sequence>MSAMYLLATWVMVVAVSAQSDRFTCTSTVPPNKMTKDSYKVTNLPNETESLTAALNGQYAGYMPIVTASPGAVAGDGLFFWYFPSMNTSSTDFVVWFNGGPGCSSLFGSFIENGPVRALANGTLVVNQNSWHKQANLVYIEQPLGTGWSAVQNQNSSPMTEYQVGSQMVTFLNGFYSVFPEAKPWNLYLTGESYAGTYIPYIATAIETCKTLVDGTPINLKGIGIGDGVLNFKIQLTLSSAINMFDYLVQTKWFTNDTFREQVASMAEQCRSVSSNAVLAQIPFECDMFGMINSYVTPRHSDYGAGNTCLDMYNVDYIVPCGDSVDHYFASENFLGVYFNTPAFRSAVHVDPTLQQSITSYTWQECNDITITDAGDMASGPSSQTLIPDLITAGVKVVIFNGDRDFVINYVGVEECLGNLTWAGNMGFQNDKVPWMVNGVNAGYFWNERGLTYIRVFDSGHMVPADQPVSGSALLKTLLLPQASATISVAGVGPIAANGAAGIIVASPKTNSKNSGTTSVVMPFHFGLLLAFLSAVIMF</sequence>
<comment type="subcellular location">
    <subcellularLocation>
        <location evidence="2">Golgi apparatus</location>
        <location evidence="2">trans-Golgi network membrane</location>
        <topology evidence="2">Single-pass type I membrane protein</topology>
    </subcellularLocation>
</comment>
<keyword evidence="15" id="KW-1185">Reference proteome</keyword>
<dbReference type="SUPFAM" id="SSF53474">
    <property type="entry name" value="alpha/beta-Hydrolases"/>
    <property type="match status" value="1"/>
</dbReference>
<evidence type="ECO:0000256" key="2">
    <source>
        <dbReference type="ARBA" id="ARBA00004393"/>
    </source>
</evidence>
<dbReference type="GO" id="GO:0005794">
    <property type="term" value="C:Golgi apparatus"/>
    <property type="evidence" value="ECO:0007669"/>
    <property type="project" value="UniProtKB-SubCell"/>
</dbReference>
<evidence type="ECO:0000256" key="9">
    <source>
        <dbReference type="ARBA" id="ARBA00023034"/>
    </source>
</evidence>
<dbReference type="PANTHER" id="PTHR11802:SF190">
    <property type="entry name" value="PHEROMONE-PROCESSING CARBOXYPEPTIDASE KEX1"/>
    <property type="match status" value="1"/>
</dbReference>
<dbReference type="PANTHER" id="PTHR11802">
    <property type="entry name" value="SERINE PROTEASE FAMILY S10 SERINE CARBOXYPEPTIDASE"/>
    <property type="match status" value="1"/>
</dbReference>
<dbReference type="PROSITE" id="PS00131">
    <property type="entry name" value="CARBOXYPEPT_SER_SER"/>
    <property type="match status" value="1"/>
</dbReference>
<reference evidence="14 15" key="1">
    <citation type="submission" date="2016-07" db="EMBL/GenBank/DDBJ databases">
        <title>Pervasive Adenine N6-methylation of Active Genes in Fungi.</title>
        <authorList>
            <consortium name="DOE Joint Genome Institute"/>
            <person name="Mondo S.J."/>
            <person name="Dannebaum R.O."/>
            <person name="Kuo R.C."/>
            <person name="Labutti K."/>
            <person name="Haridas S."/>
            <person name="Kuo A."/>
            <person name="Salamov A."/>
            <person name="Ahrendt S.R."/>
            <person name="Lipzen A."/>
            <person name="Sullivan W."/>
            <person name="Andreopoulos W.B."/>
            <person name="Clum A."/>
            <person name="Lindquist E."/>
            <person name="Daum C."/>
            <person name="Ramamoorthy G.K."/>
            <person name="Gryganskyi A."/>
            <person name="Culley D."/>
            <person name="Magnuson J.K."/>
            <person name="James T.Y."/>
            <person name="O'Malley M.A."/>
            <person name="Stajich J.E."/>
            <person name="Spatafora J.W."/>
            <person name="Visel A."/>
            <person name="Grigoriev I.V."/>
        </authorList>
    </citation>
    <scope>NUCLEOTIDE SEQUENCE [LARGE SCALE GENOMIC DNA]</scope>
    <source>
        <strain evidence="14 15">JEL800</strain>
    </source>
</reference>
<evidence type="ECO:0000256" key="12">
    <source>
        <dbReference type="RuleBase" id="RU361156"/>
    </source>
</evidence>
<dbReference type="GO" id="GO:0006508">
    <property type="term" value="P:proteolysis"/>
    <property type="evidence" value="ECO:0007669"/>
    <property type="project" value="UniProtKB-KW"/>
</dbReference>
<keyword evidence="4 12" id="KW-0121">Carboxypeptidase</keyword>
<dbReference type="Pfam" id="PF00450">
    <property type="entry name" value="Peptidase_S10"/>
    <property type="match status" value="1"/>
</dbReference>
<evidence type="ECO:0000256" key="8">
    <source>
        <dbReference type="ARBA" id="ARBA00022989"/>
    </source>
</evidence>
<evidence type="ECO:0000256" key="3">
    <source>
        <dbReference type="ARBA" id="ARBA00009431"/>
    </source>
</evidence>
<dbReference type="EMBL" id="MCGO01000036">
    <property type="protein sequence ID" value="ORY40247.1"/>
    <property type="molecule type" value="Genomic_DNA"/>
</dbReference>
<accession>A0A1Y2C042</accession>
<keyword evidence="12 14" id="KW-0378">Hydrolase</keyword>
<dbReference type="InterPro" id="IPR018202">
    <property type="entry name" value="Ser_caboxypep_ser_AS"/>
</dbReference>
<dbReference type="EC" id="3.4.16.-" evidence="12"/>
<feature type="transmembrane region" description="Helical" evidence="13">
    <location>
        <begin position="520"/>
        <end position="538"/>
    </location>
</feature>
<gene>
    <name evidence="14" type="ORF">BCR33DRAFT_768211</name>
</gene>
<keyword evidence="5 13" id="KW-0812">Transmembrane</keyword>
<dbReference type="AlphaFoldDB" id="A0A1Y2C042"/>
<keyword evidence="9" id="KW-0333">Golgi apparatus</keyword>
<keyword evidence="7 12" id="KW-0732">Signal</keyword>
<comment type="catalytic activity">
    <reaction evidence="1">
        <text>Preferential release of a C-terminal arginine or lysine residue.</text>
        <dbReference type="EC" id="3.4.16.6"/>
    </reaction>
</comment>
<dbReference type="STRING" id="329046.A0A1Y2C042"/>
<dbReference type="PRINTS" id="PR00724">
    <property type="entry name" value="CRBOXYPTASEC"/>
</dbReference>
<keyword evidence="6" id="KW-0053">Apoptosis</keyword>
<dbReference type="Gene3D" id="3.40.50.1820">
    <property type="entry name" value="alpha/beta hydrolase"/>
    <property type="match status" value="1"/>
</dbReference>
<dbReference type="InterPro" id="IPR033124">
    <property type="entry name" value="Ser_caboxypep_his_AS"/>
</dbReference>
<feature type="chain" id="PRO_5011811735" description="Carboxypeptidase" evidence="12">
    <location>
        <begin position="19"/>
        <end position="539"/>
    </location>
</feature>
<dbReference type="InterPro" id="IPR029058">
    <property type="entry name" value="AB_hydrolase_fold"/>
</dbReference>
<comment type="caution">
    <text evidence="14">The sequence shown here is derived from an EMBL/GenBank/DDBJ whole genome shotgun (WGS) entry which is preliminary data.</text>
</comment>
<evidence type="ECO:0000256" key="6">
    <source>
        <dbReference type="ARBA" id="ARBA00022703"/>
    </source>
</evidence>
<dbReference type="GO" id="GO:0006915">
    <property type="term" value="P:apoptotic process"/>
    <property type="evidence" value="ECO:0007669"/>
    <property type="project" value="UniProtKB-KW"/>
</dbReference>
<name>A0A1Y2C042_9FUNG</name>
<evidence type="ECO:0000256" key="7">
    <source>
        <dbReference type="ARBA" id="ARBA00022729"/>
    </source>
</evidence>
<protein>
    <recommendedName>
        <fullName evidence="12">Carboxypeptidase</fullName>
        <ecNumber evidence="12">3.4.16.-</ecNumber>
    </recommendedName>
</protein>
<dbReference type="Proteomes" id="UP000193642">
    <property type="component" value="Unassembled WGS sequence"/>
</dbReference>
<evidence type="ECO:0000256" key="11">
    <source>
        <dbReference type="ARBA" id="ARBA00023180"/>
    </source>
</evidence>
<evidence type="ECO:0000256" key="13">
    <source>
        <dbReference type="SAM" id="Phobius"/>
    </source>
</evidence>
<keyword evidence="12" id="KW-0645">Protease</keyword>
<dbReference type="PROSITE" id="PS00560">
    <property type="entry name" value="CARBOXYPEPT_SER_HIS"/>
    <property type="match status" value="1"/>
</dbReference>
<proteinExistence type="inferred from homology"/>
<evidence type="ECO:0000256" key="10">
    <source>
        <dbReference type="ARBA" id="ARBA00023136"/>
    </source>
</evidence>
<evidence type="ECO:0000313" key="15">
    <source>
        <dbReference type="Proteomes" id="UP000193642"/>
    </source>
</evidence>
<dbReference type="OrthoDB" id="443318at2759"/>
<keyword evidence="11" id="KW-0325">Glycoprotein</keyword>
<evidence type="ECO:0000256" key="1">
    <source>
        <dbReference type="ARBA" id="ARBA00001003"/>
    </source>
</evidence>
<dbReference type="InterPro" id="IPR001563">
    <property type="entry name" value="Peptidase_S10"/>
</dbReference>
<organism evidence="14 15">
    <name type="scientific">Rhizoclosmatium globosum</name>
    <dbReference type="NCBI Taxonomy" id="329046"/>
    <lineage>
        <taxon>Eukaryota</taxon>
        <taxon>Fungi</taxon>
        <taxon>Fungi incertae sedis</taxon>
        <taxon>Chytridiomycota</taxon>
        <taxon>Chytridiomycota incertae sedis</taxon>
        <taxon>Chytridiomycetes</taxon>
        <taxon>Chytridiales</taxon>
        <taxon>Chytriomycetaceae</taxon>
        <taxon>Rhizoclosmatium</taxon>
    </lineage>
</organism>
<keyword evidence="10 13" id="KW-0472">Membrane</keyword>
<evidence type="ECO:0000313" key="14">
    <source>
        <dbReference type="EMBL" id="ORY40247.1"/>
    </source>
</evidence>
<comment type="similarity">
    <text evidence="3 12">Belongs to the peptidase S10 family.</text>
</comment>